<dbReference type="HOGENOM" id="CLU_307519_0_0_6"/>
<gene>
    <name evidence="4" type="ordered locus">VS_1190</name>
</gene>
<dbReference type="KEGG" id="vsp:VS_1190"/>
<proteinExistence type="predicted"/>
<dbReference type="InterPro" id="IPR051082">
    <property type="entry name" value="Pentapeptide-BTB/POZ_domain"/>
</dbReference>
<feature type="domain" description="NACHT" evidence="2">
    <location>
        <begin position="289"/>
        <end position="380"/>
    </location>
</feature>
<sequence>MARSKAMKMSDIQFDFTTQHPISNWNDAIYFDPKEFFTALGKLALNAAMQDVKGAGEHIFDMFKSLSGQEKGPEILAWELISTSLHKSIFYLVSENADFIEEATDHHDPEDLAKVISASMDSKSVGISADFFDRPKELELLETIEQPLVDWLHCIGIPEASAKAIYLRLIDRFVIQLHKEWTHNSARYAIITEHVSSPFLRATQKEREWKQYAAWLQDEANKPVFSEAFGLKQVYVHLRGYYEVKVDISLDADDGSQVIWEDDAKEVVDVHQNIEQWISSFDKNDAVKMVCGGPGSGKSSFAKVLAAQLAENMPHIPVLFIPLQHFDMSGDLTSAISQYIQDDRYLSTNPIDGKSGESRLLIIFDGLDELSMQGKAAADSARSFVDEVFSKIHRFNDQGHQRQVLITGRDLAIQACDDKLRGKKQTLHLLPYLVEHDKPGEYLDEQNLLEVDQRNVWWEKYAQAKGKNYDSLPADLKSENLKPITQEPLLNYLVALTYERGQLDFSNAVSLNEVYGDLLKSVHERQWDHGRHKGIENLAADKFERVLEEIALAVWHGNGRTATLASIEQQCRDSNLIEHLKNFAQSAESGISRLLTAFYFRQSDNDAGSNKTFEFTHKSFGEYITARRIVTLLKKITLNLTRYDEDPDDGFNEREAVKQWSKICGPTPLDGYIFVFLRNEIAAYSLEDQQQWQHTIVRLLNYSLEKSLPMEEFSKLSFKEMTIHAANTQEAMLAVHHSCAQQTKTHSTLALDESNITDWINNLIFDSKNTDSLAHQLGSFLNLESHYFDQHISYCTTLEDCILTNTRFSNIMIYHGFFTNSDFTGTVFDCVTLENSSLMHTDFTDSDLSGCTLNSPDFDHATFINVNLSHCVWDSGFAQSSNFSNANLHSIKAADITFGRSNFTNADMSSGEFSDCHFEDCCLEGSNLSGSNLKDSDFENSDLTNANLEGANLEGANLTDCTFTGANLKRIKFDGETQFDNEHLDLLDQGQKEIYLQLAEEVRLTRIEHANKKRKELMSLISLYEKEVDSETNPEVLERAQNKIIECKDTLNLWEIRLANLSEGSDS</sequence>
<dbReference type="Pfam" id="PF00805">
    <property type="entry name" value="Pentapeptide"/>
    <property type="match status" value="1"/>
</dbReference>
<dbReference type="SUPFAM" id="SSF52540">
    <property type="entry name" value="P-loop containing nucleoside triphosphate hydrolases"/>
    <property type="match status" value="1"/>
</dbReference>
<dbReference type="CDD" id="cd01120">
    <property type="entry name" value="RecA-like_superfamily"/>
    <property type="match status" value="1"/>
</dbReference>
<keyword evidence="1" id="KW-0175">Coiled coil</keyword>
<dbReference type="EMBL" id="FM954972">
    <property type="protein sequence ID" value="CAV18316.1"/>
    <property type="molecule type" value="Genomic_DNA"/>
</dbReference>
<dbReference type="Proteomes" id="UP000009100">
    <property type="component" value="Chromosome 1"/>
</dbReference>
<dbReference type="Gene3D" id="3.40.50.300">
    <property type="entry name" value="P-loop containing nucleotide triphosphate hydrolases"/>
    <property type="match status" value="1"/>
</dbReference>
<evidence type="ECO:0000259" key="3">
    <source>
        <dbReference type="Pfam" id="PF22735"/>
    </source>
</evidence>
<dbReference type="PANTHER" id="PTHR14136">
    <property type="entry name" value="BTB_POZ DOMAIN-CONTAINING PROTEIN KCTD9"/>
    <property type="match status" value="1"/>
</dbReference>
<dbReference type="InterPro" id="IPR001646">
    <property type="entry name" value="5peptide_repeat"/>
</dbReference>
<dbReference type="SUPFAM" id="SSF141571">
    <property type="entry name" value="Pentapeptide repeat-like"/>
    <property type="match status" value="1"/>
</dbReference>
<dbReference type="Pfam" id="PF22735">
    <property type="entry name" value="NNH3"/>
    <property type="match status" value="1"/>
</dbReference>
<dbReference type="eggNOG" id="COG5635">
    <property type="taxonomic scope" value="Bacteria"/>
</dbReference>
<dbReference type="Pfam" id="PF05729">
    <property type="entry name" value="NACHT"/>
    <property type="match status" value="1"/>
</dbReference>
<feature type="coiled-coil region" evidence="1">
    <location>
        <begin position="1007"/>
        <end position="1057"/>
    </location>
</feature>
<evidence type="ECO:0000256" key="1">
    <source>
        <dbReference type="SAM" id="Coils"/>
    </source>
</evidence>
<protein>
    <submittedName>
        <fullName evidence="4">Uncharacterized protein</fullName>
    </submittedName>
</protein>
<accession>B7VMR5</accession>
<dbReference type="PANTHER" id="PTHR14136:SF17">
    <property type="entry name" value="BTB_POZ DOMAIN-CONTAINING PROTEIN KCTD9"/>
    <property type="match status" value="1"/>
</dbReference>
<evidence type="ECO:0000313" key="4">
    <source>
        <dbReference type="EMBL" id="CAV18316.1"/>
    </source>
</evidence>
<dbReference type="InterPro" id="IPR007111">
    <property type="entry name" value="NACHT_NTPase"/>
</dbReference>
<name>B7VMR5_VIBA3</name>
<evidence type="ECO:0000259" key="2">
    <source>
        <dbReference type="Pfam" id="PF05729"/>
    </source>
</evidence>
<dbReference type="InterPro" id="IPR054568">
    <property type="entry name" value="NNH3"/>
</dbReference>
<dbReference type="eggNOG" id="COG1357">
    <property type="taxonomic scope" value="Bacteria"/>
</dbReference>
<organism evidence="4 5">
    <name type="scientific">Vibrio atlanticus (strain LGP32)</name>
    <name type="common">Vibrio splendidus (strain Mel32)</name>
    <dbReference type="NCBI Taxonomy" id="575788"/>
    <lineage>
        <taxon>Bacteria</taxon>
        <taxon>Pseudomonadati</taxon>
        <taxon>Pseudomonadota</taxon>
        <taxon>Gammaproteobacteria</taxon>
        <taxon>Vibrionales</taxon>
        <taxon>Vibrionaceae</taxon>
        <taxon>Vibrio</taxon>
    </lineage>
</organism>
<dbReference type="Pfam" id="PF13599">
    <property type="entry name" value="Pentapeptide_4"/>
    <property type="match status" value="1"/>
</dbReference>
<dbReference type="Gene3D" id="2.160.20.80">
    <property type="entry name" value="E3 ubiquitin-protein ligase SopA"/>
    <property type="match status" value="2"/>
</dbReference>
<reference evidence="4 5" key="1">
    <citation type="submission" date="2009-02" db="EMBL/GenBank/DDBJ databases">
        <title>Vibrio splendidus str. LGP32 complete genome.</title>
        <authorList>
            <person name="Mazel D."/>
            <person name="Le Roux F."/>
        </authorList>
    </citation>
    <scope>NUCLEOTIDE SEQUENCE [LARGE SCALE GENOMIC DNA]</scope>
    <source>
        <strain evidence="4 5">LGP32</strain>
    </source>
</reference>
<dbReference type="AlphaFoldDB" id="B7VMR5"/>
<dbReference type="STRING" id="575788.VS_1190"/>
<feature type="domain" description="NACHT N-terminal Helical" evidence="3">
    <location>
        <begin position="28"/>
        <end position="231"/>
    </location>
</feature>
<dbReference type="InterPro" id="IPR027417">
    <property type="entry name" value="P-loop_NTPase"/>
</dbReference>
<evidence type="ECO:0000313" key="5">
    <source>
        <dbReference type="Proteomes" id="UP000009100"/>
    </source>
</evidence>